<gene>
    <name evidence="4" type="ORF">ACFYV7_35685</name>
</gene>
<evidence type="ECO:0000256" key="1">
    <source>
        <dbReference type="ARBA" id="ARBA00000022"/>
    </source>
</evidence>
<comment type="catalytic activity">
    <reaction evidence="2">
        <text>2,5-diamino-6-hydroxy-4-(5-phosphoribosylamino)-pyrimidine + H2O = 2,5,6-triamino-4-hydroxypyrimidine + D-ribose 5-phosphate</text>
        <dbReference type="Rhea" id="RHEA:23436"/>
        <dbReference type="ChEBI" id="CHEBI:15377"/>
        <dbReference type="ChEBI" id="CHEBI:58614"/>
        <dbReference type="ChEBI" id="CHEBI:78346"/>
        <dbReference type="ChEBI" id="CHEBI:137796"/>
    </reaction>
</comment>
<dbReference type="InterPro" id="IPR037238">
    <property type="entry name" value="YbiA-like_sf"/>
</dbReference>
<dbReference type="CDD" id="cd15457">
    <property type="entry name" value="NADAR"/>
    <property type="match status" value="1"/>
</dbReference>
<organism evidence="4 5">
    <name type="scientific">Nocardia suismassiliense</name>
    <dbReference type="NCBI Taxonomy" id="2077092"/>
    <lineage>
        <taxon>Bacteria</taxon>
        <taxon>Bacillati</taxon>
        <taxon>Actinomycetota</taxon>
        <taxon>Actinomycetes</taxon>
        <taxon>Mycobacteriales</taxon>
        <taxon>Nocardiaceae</taxon>
        <taxon>Nocardia</taxon>
    </lineage>
</organism>
<dbReference type="RefSeq" id="WP_387724787.1">
    <property type="nucleotide sequence ID" value="NZ_JBIAPI010000013.1"/>
</dbReference>
<evidence type="ECO:0000259" key="3">
    <source>
        <dbReference type="Pfam" id="PF08719"/>
    </source>
</evidence>
<evidence type="ECO:0000256" key="2">
    <source>
        <dbReference type="ARBA" id="ARBA00000751"/>
    </source>
</evidence>
<dbReference type="InterPro" id="IPR012816">
    <property type="entry name" value="NADAR"/>
</dbReference>
<dbReference type="Pfam" id="PF08719">
    <property type="entry name" value="NADAR"/>
    <property type="match status" value="1"/>
</dbReference>
<evidence type="ECO:0000313" key="5">
    <source>
        <dbReference type="Proteomes" id="UP001601948"/>
    </source>
</evidence>
<accession>A0ABW6R3S9</accession>
<sequence>MCVRSVDDLIGLVESGTKVKYLRFWGHRPQRDGAVGAGCLSQWWPAAFTVDGRTFPTAEHYMMWRKATLFGDTETADRILRAAHPHQAKALGRTVRDFDESAWTAHRYQIVVTGSAAKFSQHGDLKTYLLSTGSRVLVEASPVDRVWGIGLTADDPRAEDPSQWRGLNLLGFALMDARTTLRESQWPGD</sequence>
<dbReference type="SUPFAM" id="SSF143990">
    <property type="entry name" value="YbiA-like"/>
    <property type="match status" value="1"/>
</dbReference>
<dbReference type="Gene3D" id="1.10.357.40">
    <property type="entry name" value="YbiA-like"/>
    <property type="match status" value="1"/>
</dbReference>
<evidence type="ECO:0000313" key="4">
    <source>
        <dbReference type="EMBL" id="MFF3228182.1"/>
    </source>
</evidence>
<keyword evidence="5" id="KW-1185">Reference proteome</keyword>
<feature type="domain" description="NADAR" evidence="3">
    <location>
        <begin position="35"/>
        <end position="182"/>
    </location>
</feature>
<protein>
    <submittedName>
        <fullName evidence="4">NADAR family protein</fullName>
    </submittedName>
</protein>
<proteinExistence type="predicted"/>
<comment type="caution">
    <text evidence="4">The sequence shown here is derived from an EMBL/GenBank/DDBJ whole genome shotgun (WGS) entry which is preliminary data.</text>
</comment>
<dbReference type="Proteomes" id="UP001601948">
    <property type="component" value="Unassembled WGS sequence"/>
</dbReference>
<dbReference type="NCBIfam" id="TIGR02464">
    <property type="entry name" value="ribofla_fusion"/>
    <property type="match status" value="1"/>
</dbReference>
<dbReference type="EMBL" id="JBIAPI010000013">
    <property type="protein sequence ID" value="MFF3228182.1"/>
    <property type="molecule type" value="Genomic_DNA"/>
</dbReference>
<reference evidence="4 5" key="1">
    <citation type="submission" date="2024-10" db="EMBL/GenBank/DDBJ databases">
        <title>The Natural Products Discovery Center: Release of the First 8490 Sequenced Strains for Exploring Actinobacteria Biosynthetic Diversity.</title>
        <authorList>
            <person name="Kalkreuter E."/>
            <person name="Kautsar S.A."/>
            <person name="Yang D."/>
            <person name="Bader C.D."/>
            <person name="Teijaro C.N."/>
            <person name="Fluegel L."/>
            <person name="Davis C.M."/>
            <person name="Simpson J.R."/>
            <person name="Lauterbach L."/>
            <person name="Steele A.D."/>
            <person name="Gui C."/>
            <person name="Meng S."/>
            <person name="Li G."/>
            <person name="Viehrig K."/>
            <person name="Ye F."/>
            <person name="Su P."/>
            <person name="Kiefer A.F."/>
            <person name="Nichols A."/>
            <person name="Cepeda A.J."/>
            <person name="Yan W."/>
            <person name="Fan B."/>
            <person name="Jiang Y."/>
            <person name="Adhikari A."/>
            <person name="Zheng C.-J."/>
            <person name="Schuster L."/>
            <person name="Cowan T.M."/>
            <person name="Smanski M.J."/>
            <person name="Chevrette M.G."/>
            <person name="De Carvalho L.P.S."/>
            <person name="Shen B."/>
        </authorList>
    </citation>
    <scope>NUCLEOTIDE SEQUENCE [LARGE SCALE GENOMIC DNA]</scope>
    <source>
        <strain evidence="4 5">NPDC003040</strain>
    </source>
</reference>
<comment type="catalytic activity">
    <reaction evidence="1">
        <text>5-amino-6-(5-phospho-D-ribosylamino)uracil + H2O = 5,6-diaminouracil + D-ribose 5-phosphate</text>
        <dbReference type="Rhea" id="RHEA:55020"/>
        <dbReference type="ChEBI" id="CHEBI:15377"/>
        <dbReference type="ChEBI" id="CHEBI:46252"/>
        <dbReference type="ChEBI" id="CHEBI:58453"/>
        <dbReference type="ChEBI" id="CHEBI:78346"/>
    </reaction>
</comment>
<name>A0ABW6R3S9_9NOCA</name>